<dbReference type="RefSeq" id="WP_010260910.1">
    <property type="nucleotide sequence ID" value="NZ_CAEG01000006.1"/>
</dbReference>
<evidence type="ECO:0000256" key="1">
    <source>
        <dbReference type="ARBA" id="ARBA00006479"/>
    </source>
</evidence>
<dbReference type="SUPFAM" id="SSF53067">
    <property type="entry name" value="Actin-like ATPase domain"/>
    <property type="match status" value="1"/>
</dbReference>
<reference evidence="3 4" key="1">
    <citation type="submission" date="2016-10" db="EMBL/GenBank/DDBJ databases">
        <authorList>
            <person name="de Groot N.N."/>
        </authorList>
    </citation>
    <scope>NUCLEOTIDE SEQUENCE [LARGE SCALE GENOMIC DNA]</scope>
    <source>
        <strain evidence="3 4">DSM 25383</strain>
    </source>
</reference>
<keyword evidence="3" id="KW-0808">Transferase</keyword>
<proteinExistence type="inferred from homology"/>
<keyword evidence="2" id="KW-0472">Membrane</keyword>
<dbReference type="GO" id="GO:0016301">
    <property type="term" value="F:kinase activity"/>
    <property type="evidence" value="ECO:0007669"/>
    <property type="project" value="UniProtKB-KW"/>
</dbReference>
<name>A0A1H4DHC3_9BACT</name>
<dbReference type="InterPro" id="IPR000600">
    <property type="entry name" value="ROK"/>
</dbReference>
<dbReference type="PANTHER" id="PTHR18964">
    <property type="entry name" value="ROK (REPRESSOR, ORF, KINASE) FAMILY"/>
    <property type="match status" value="1"/>
</dbReference>
<dbReference type="PANTHER" id="PTHR18964:SF149">
    <property type="entry name" value="BIFUNCTIONAL UDP-N-ACETYLGLUCOSAMINE 2-EPIMERASE_N-ACETYLMANNOSAMINE KINASE"/>
    <property type="match status" value="1"/>
</dbReference>
<gene>
    <name evidence="3" type="ORF">SAMN05444145_105290</name>
</gene>
<organism evidence="3 4">
    <name type="scientific">Alistipes timonensis JC136</name>
    <dbReference type="NCBI Taxonomy" id="1033731"/>
    <lineage>
        <taxon>Bacteria</taxon>
        <taxon>Pseudomonadati</taxon>
        <taxon>Bacteroidota</taxon>
        <taxon>Bacteroidia</taxon>
        <taxon>Bacteroidales</taxon>
        <taxon>Rikenellaceae</taxon>
        <taxon>Alistipes</taxon>
    </lineage>
</organism>
<dbReference type="Proteomes" id="UP000183253">
    <property type="component" value="Unassembled WGS sequence"/>
</dbReference>
<dbReference type="STRING" id="1033731.SAMN05444145_105290"/>
<protein>
    <submittedName>
        <fullName evidence="3">Glucokinase</fullName>
    </submittedName>
</protein>
<dbReference type="InterPro" id="IPR043129">
    <property type="entry name" value="ATPase_NBD"/>
</dbReference>
<keyword evidence="3" id="KW-0418">Kinase</keyword>
<dbReference type="CDD" id="cd24068">
    <property type="entry name" value="ASKHA_NBD_ROK_FnNanK-like"/>
    <property type="match status" value="1"/>
</dbReference>
<evidence type="ECO:0000313" key="3">
    <source>
        <dbReference type="EMBL" id="SEA72134.1"/>
    </source>
</evidence>
<keyword evidence="4" id="KW-1185">Reference proteome</keyword>
<dbReference type="AlphaFoldDB" id="A0A1H4DHC3"/>
<sequence>MMERYAIGIDLGGTSVKYAVVASSGEVLFNGQLPALAQESAEAVLGQVLKGVEACREYALSEGLTLAGVGIGTPGVVSADGRTVLGGAENIAGWENVPLADRIEEAGGLKTLAGNDANMMALGETLFGAAKGATDVVFVTVGTGIGCGVLIGGRLFRGYRNRGMEMGHITVKCDGEACACGGRGCLEHYASTSALVRRFCELNGGRDVDVNGKDVVLFYKEGNPAAVQAMEEHWNYLAHGIASMINLFAPQRVVVGGGISEAGDFYLGKLREGVRRQMMSVCGEDTELVAARLGNRAGCMGAAGLVLDKML</sequence>
<keyword evidence="2" id="KW-1133">Transmembrane helix</keyword>
<feature type="transmembrane region" description="Helical" evidence="2">
    <location>
        <begin position="136"/>
        <end position="156"/>
    </location>
</feature>
<keyword evidence="2" id="KW-0812">Transmembrane</keyword>
<accession>A0A1H4DHC3</accession>
<dbReference type="Gene3D" id="3.30.420.40">
    <property type="match status" value="2"/>
</dbReference>
<dbReference type="EMBL" id="FNRI01000005">
    <property type="protein sequence ID" value="SEA72134.1"/>
    <property type="molecule type" value="Genomic_DNA"/>
</dbReference>
<evidence type="ECO:0000256" key="2">
    <source>
        <dbReference type="SAM" id="Phobius"/>
    </source>
</evidence>
<dbReference type="Pfam" id="PF00480">
    <property type="entry name" value="ROK"/>
    <property type="match status" value="1"/>
</dbReference>
<comment type="similarity">
    <text evidence="1">Belongs to the ROK (NagC/XylR) family.</text>
</comment>
<evidence type="ECO:0000313" key="4">
    <source>
        <dbReference type="Proteomes" id="UP000183253"/>
    </source>
</evidence>